<comment type="caution">
    <text evidence="1">The sequence shown here is derived from an EMBL/GenBank/DDBJ whole genome shotgun (WGS) entry which is preliminary data.</text>
</comment>
<gene>
    <name evidence="1" type="ORF">Patl1_02524</name>
</gene>
<keyword evidence="2" id="KW-1185">Reference proteome</keyword>
<organism evidence="1 2">
    <name type="scientific">Pistacia atlantica</name>
    <dbReference type="NCBI Taxonomy" id="434234"/>
    <lineage>
        <taxon>Eukaryota</taxon>
        <taxon>Viridiplantae</taxon>
        <taxon>Streptophyta</taxon>
        <taxon>Embryophyta</taxon>
        <taxon>Tracheophyta</taxon>
        <taxon>Spermatophyta</taxon>
        <taxon>Magnoliopsida</taxon>
        <taxon>eudicotyledons</taxon>
        <taxon>Gunneridae</taxon>
        <taxon>Pentapetalae</taxon>
        <taxon>rosids</taxon>
        <taxon>malvids</taxon>
        <taxon>Sapindales</taxon>
        <taxon>Anacardiaceae</taxon>
        <taxon>Pistacia</taxon>
    </lineage>
</organism>
<evidence type="ECO:0000313" key="1">
    <source>
        <dbReference type="EMBL" id="KAJ0113224.1"/>
    </source>
</evidence>
<reference evidence="2" key="1">
    <citation type="journal article" date="2023" name="G3 (Bethesda)">
        <title>Genome assembly and association tests identify interacting loci associated with vigor, precocity, and sex in interspecific pistachio rootstocks.</title>
        <authorList>
            <person name="Palmer W."/>
            <person name="Jacygrad E."/>
            <person name="Sagayaradj S."/>
            <person name="Cavanaugh K."/>
            <person name="Han R."/>
            <person name="Bertier L."/>
            <person name="Beede B."/>
            <person name="Kafkas S."/>
            <person name="Golino D."/>
            <person name="Preece J."/>
            <person name="Michelmore R."/>
        </authorList>
    </citation>
    <scope>NUCLEOTIDE SEQUENCE [LARGE SCALE GENOMIC DNA]</scope>
</reference>
<proteinExistence type="predicted"/>
<name>A0ACC1CC42_9ROSI</name>
<evidence type="ECO:0000313" key="2">
    <source>
        <dbReference type="Proteomes" id="UP001164250"/>
    </source>
</evidence>
<dbReference type="Proteomes" id="UP001164250">
    <property type="component" value="Chromosome 1"/>
</dbReference>
<sequence length="43" mass="5047">MSSACVLFILDQMRNNCVEEEIRPPQVKARVGCSFWVGAWRYR</sequence>
<protein>
    <submittedName>
        <fullName evidence="1">Uncharacterized protein</fullName>
    </submittedName>
</protein>
<dbReference type="EMBL" id="CM047897">
    <property type="protein sequence ID" value="KAJ0113224.1"/>
    <property type="molecule type" value="Genomic_DNA"/>
</dbReference>
<accession>A0ACC1CC42</accession>